<evidence type="ECO:0000313" key="4">
    <source>
        <dbReference type="Proteomes" id="UP000708148"/>
    </source>
</evidence>
<dbReference type="Pfam" id="PF00106">
    <property type="entry name" value="adh_short"/>
    <property type="match status" value="1"/>
</dbReference>
<dbReference type="PANTHER" id="PTHR42901:SF1">
    <property type="entry name" value="ALCOHOL DEHYDROGENASE"/>
    <property type="match status" value="1"/>
</dbReference>
<dbReference type="InterPro" id="IPR020904">
    <property type="entry name" value="Sc_DH/Rdtase_CS"/>
</dbReference>
<keyword evidence="4" id="KW-1185">Reference proteome</keyword>
<dbReference type="PANTHER" id="PTHR42901">
    <property type="entry name" value="ALCOHOL DEHYDROGENASE"/>
    <property type="match status" value="1"/>
</dbReference>
<evidence type="ECO:0000313" key="3">
    <source>
        <dbReference type="EMBL" id="CAD7701950.1"/>
    </source>
</evidence>
<comment type="caution">
    <text evidence="3">The sequence shown here is derived from an EMBL/GenBank/DDBJ whole genome shotgun (WGS) entry which is preliminary data.</text>
</comment>
<dbReference type="AlphaFoldDB" id="A0A8S1J305"/>
<dbReference type="OrthoDB" id="5545019at2759"/>
<dbReference type="Gene3D" id="3.40.50.720">
    <property type="entry name" value="NAD(P)-binding Rossmann-like Domain"/>
    <property type="match status" value="1"/>
</dbReference>
<keyword evidence="2" id="KW-0560">Oxidoreductase</keyword>
<feature type="non-terminal residue" evidence="3">
    <location>
        <position position="1"/>
    </location>
</feature>
<sequence>MVTKKLPGCVVLTSSPAAVLPGPFSVLYASTKAFVSSFGASLAGEVKSRGIDLLVFHPSPVATNFYANQKRIDALEFFKRFACPADAIPDKVFSAVGRTVWQDLGPTAVAFRMLTKLLDFNTLASLVAVTAHTTGDFKRHNV</sequence>
<dbReference type="EMBL" id="CAJHUC010001665">
    <property type="protein sequence ID" value="CAD7701950.1"/>
    <property type="molecule type" value="Genomic_DNA"/>
</dbReference>
<dbReference type="SUPFAM" id="SSF51735">
    <property type="entry name" value="NAD(P)-binding Rossmann-fold domains"/>
    <property type="match status" value="1"/>
</dbReference>
<evidence type="ECO:0000256" key="2">
    <source>
        <dbReference type="ARBA" id="ARBA00023002"/>
    </source>
</evidence>
<accession>A0A8S1J305</accession>
<proteinExistence type="inferred from homology"/>
<dbReference type="InterPro" id="IPR036291">
    <property type="entry name" value="NAD(P)-bd_dom_sf"/>
</dbReference>
<protein>
    <submittedName>
        <fullName evidence="3">Uncharacterized protein</fullName>
    </submittedName>
</protein>
<gene>
    <name evidence="3" type="ORF">OSTQU699_LOCUS7307</name>
</gene>
<reference evidence="3" key="1">
    <citation type="submission" date="2020-12" db="EMBL/GenBank/DDBJ databases">
        <authorList>
            <person name="Iha C."/>
        </authorList>
    </citation>
    <scope>NUCLEOTIDE SEQUENCE</scope>
</reference>
<dbReference type="Proteomes" id="UP000708148">
    <property type="component" value="Unassembled WGS sequence"/>
</dbReference>
<name>A0A8S1J305_9CHLO</name>
<organism evidence="3 4">
    <name type="scientific">Ostreobium quekettii</name>
    <dbReference type="NCBI Taxonomy" id="121088"/>
    <lineage>
        <taxon>Eukaryota</taxon>
        <taxon>Viridiplantae</taxon>
        <taxon>Chlorophyta</taxon>
        <taxon>core chlorophytes</taxon>
        <taxon>Ulvophyceae</taxon>
        <taxon>TCBD clade</taxon>
        <taxon>Bryopsidales</taxon>
        <taxon>Ostreobineae</taxon>
        <taxon>Ostreobiaceae</taxon>
        <taxon>Ostreobium</taxon>
    </lineage>
</organism>
<dbReference type="GO" id="GO:0016491">
    <property type="term" value="F:oxidoreductase activity"/>
    <property type="evidence" value="ECO:0007669"/>
    <property type="project" value="UniProtKB-KW"/>
</dbReference>
<dbReference type="InterPro" id="IPR002347">
    <property type="entry name" value="SDR_fam"/>
</dbReference>
<comment type="similarity">
    <text evidence="1">Belongs to the short-chain dehydrogenases/reductases (SDR) family.</text>
</comment>
<dbReference type="PROSITE" id="PS00061">
    <property type="entry name" value="ADH_SHORT"/>
    <property type="match status" value="1"/>
</dbReference>
<evidence type="ECO:0000256" key="1">
    <source>
        <dbReference type="ARBA" id="ARBA00006484"/>
    </source>
</evidence>